<evidence type="ECO:0000313" key="1">
    <source>
        <dbReference type="EMBL" id="EOB01690.1"/>
    </source>
</evidence>
<dbReference type="AlphaFoldDB" id="R0LJ28"/>
<dbReference type="Proteomes" id="UP000296049">
    <property type="component" value="Unassembled WGS sequence"/>
</dbReference>
<gene>
    <name evidence="1" type="ORF">Anapl_07222</name>
</gene>
<proteinExistence type="predicted"/>
<dbReference type="EMBL" id="KB743058">
    <property type="protein sequence ID" value="EOB01690.1"/>
    <property type="molecule type" value="Genomic_DNA"/>
</dbReference>
<protein>
    <submittedName>
        <fullName evidence="1">Uncharacterized protein</fullName>
    </submittedName>
</protein>
<name>R0LJ28_ANAPL</name>
<evidence type="ECO:0000313" key="2">
    <source>
        <dbReference type="Proteomes" id="UP000296049"/>
    </source>
</evidence>
<reference evidence="2" key="1">
    <citation type="journal article" date="2013" name="Nat. Genet.">
        <title>The duck genome and transcriptome provide insight into an avian influenza virus reservoir species.</title>
        <authorList>
            <person name="Huang Y."/>
            <person name="Li Y."/>
            <person name="Burt D.W."/>
            <person name="Chen H."/>
            <person name="Zhang Y."/>
            <person name="Qian W."/>
            <person name="Kim H."/>
            <person name="Gan S."/>
            <person name="Zhao Y."/>
            <person name="Li J."/>
            <person name="Yi K."/>
            <person name="Feng H."/>
            <person name="Zhu P."/>
            <person name="Li B."/>
            <person name="Liu Q."/>
            <person name="Fairley S."/>
            <person name="Magor K.E."/>
            <person name="Du Z."/>
            <person name="Hu X."/>
            <person name="Goodman L."/>
            <person name="Tafer H."/>
            <person name="Vignal A."/>
            <person name="Lee T."/>
            <person name="Kim K.W."/>
            <person name="Sheng Z."/>
            <person name="An Y."/>
            <person name="Searle S."/>
            <person name="Herrero J."/>
            <person name="Groenen M.A."/>
            <person name="Crooijmans R.P."/>
            <person name="Faraut T."/>
            <person name="Cai Q."/>
            <person name="Webster R.G."/>
            <person name="Aldridge J.R."/>
            <person name="Warren W.C."/>
            <person name="Bartschat S."/>
            <person name="Kehr S."/>
            <person name="Marz M."/>
            <person name="Stadler P.F."/>
            <person name="Smith J."/>
            <person name="Kraus R.H."/>
            <person name="Zhao Y."/>
            <person name="Ren L."/>
            <person name="Fei J."/>
            <person name="Morisson M."/>
            <person name="Kaiser P."/>
            <person name="Griffin D.K."/>
            <person name="Rao M."/>
            <person name="Pitel F."/>
            <person name="Wang J."/>
            <person name="Li N."/>
        </authorList>
    </citation>
    <scope>NUCLEOTIDE SEQUENCE [LARGE SCALE GENOMIC DNA]</scope>
</reference>
<organism evidence="1 2">
    <name type="scientific">Anas platyrhynchos</name>
    <name type="common">Mallard</name>
    <name type="synonym">Anas boschas</name>
    <dbReference type="NCBI Taxonomy" id="8839"/>
    <lineage>
        <taxon>Eukaryota</taxon>
        <taxon>Metazoa</taxon>
        <taxon>Chordata</taxon>
        <taxon>Craniata</taxon>
        <taxon>Vertebrata</taxon>
        <taxon>Euteleostomi</taxon>
        <taxon>Archelosauria</taxon>
        <taxon>Archosauria</taxon>
        <taxon>Dinosauria</taxon>
        <taxon>Saurischia</taxon>
        <taxon>Theropoda</taxon>
        <taxon>Coelurosauria</taxon>
        <taxon>Aves</taxon>
        <taxon>Neognathae</taxon>
        <taxon>Galloanserae</taxon>
        <taxon>Anseriformes</taxon>
        <taxon>Anatidae</taxon>
        <taxon>Anatinae</taxon>
        <taxon>Anas</taxon>
    </lineage>
</organism>
<keyword evidence="2" id="KW-1185">Reference proteome</keyword>
<sequence length="374" mass="40864">MGAQGRALMGALGRIFRAQHEAGVGTDLLLCWSDTSVRVLPQRLDAGYRMFRGALHTRLAAEQALVRRAFTLGYTRLLLGKAGELQFSFEISNEKTMQAVFPGDEATKSCFRRRCSAQKASREPLSVLALIVQMPGLPTCPSQNFHTGGEGVQDRLLVWEFGCWRPALCLYPERLFLLDTQIGHPLACSPRYGHFRAEALQIWGGGLRDGAAGCSGSVKTGRCRRLWQEECCVNYRMLAALLPRCCRGRFLPSGFAEGLNEAGGVLVGTATGLLAVCPHIPLRACEAVQLSAALQAVKYYGCKFSRKPLCVGAEQNCLTSLHTALGTDTVAERNCNGFQLNSLIHCHEIAATSASQYAEKHPNGKVTFEEFEYG</sequence>
<accession>R0LJ28</accession>